<comment type="function">
    <text evidence="9">Glucanases play a role in cell expansion during growth, in cell-cell fusion during mating, and in spore release during sporulation. This enzyme may be involved in beta-glucan degradation. Active on laminarin and lichenan.</text>
</comment>
<evidence type="ECO:0000256" key="3">
    <source>
        <dbReference type="ARBA" id="ARBA00022801"/>
    </source>
</evidence>
<reference evidence="14 15" key="1">
    <citation type="submission" date="2017-11" db="EMBL/GenBank/DDBJ databases">
        <title>Rhodohalobacter 15182 sp. nov., isolated from a salt lake.</title>
        <authorList>
            <person name="Han S."/>
        </authorList>
    </citation>
    <scope>NUCLEOTIDE SEQUENCE [LARGE SCALE GENOMIC DNA]</scope>
    <source>
        <strain evidence="14 15">15182</strain>
    </source>
</reference>
<accession>A0A2N0VJ82</accession>
<dbReference type="AlphaFoldDB" id="A0A2N0VJ82"/>
<dbReference type="OrthoDB" id="9806824at2"/>
<evidence type="ECO:0000256" key="6">
    <source>
        <dbReference type="ARBA" id="ARBA00023277"/>
    </source>
</evidence>
<keyword evidence="4" id="KW-0472">Membrane</keyword>
<evidence type="ECO:0000256" key="11">
    <source>
        <dbReference type="ARBA" id="ARBA00043078"/>
    </source>
</evidence>
<keyword evidence="6" id="KW-0119">Carbohydrate metabolism</keyword>
<evidence type="ECO:0000313" key="15">
    <source>
        <dbReference type="Proteomes" id="UP000233398"/>
    </source>
</evidence>
<feature type="region of interest" description="Disordered" evidence="12">
    <location>
        <begin position="23"/>
        <end position="45"/>
    </location>
</feature>
<feature type="compositionally biased region" description="Low complexity" evidence="12">
    <location>
        <begin position="23"/>
        <end position="35"/>
    </location>
</feature>
<dbReference type="GO" id="GO:0016787">
    <property type="term" value="F:hydrolase activity"/>
    <property type="evidence" value="ECO:0007669"/>
    <property type="project" value="UniProtKB-KW"/>
</dbReference>
<evidence type="ECO:0000256" key="13">
    <source>
        <dbReference type="SAM" id="SignalP"/>
    </source>
</evidence>
<dbReference type="InterPro" id="IPR050732">
    <property type="entry name" value="Beta-glucan_modifiers"/>
</dbReference>
<evidence type="ECO:0000256" key="5">
    <source>
        <dbReference type="ARBA" id="ARBA00023180"/>
    </source>
</evidence>
<keyword evidence="7" id="KW-0961">Cell wall biogenesis/degradation</keyword>
<keyword evidence="3 14" id="KW-0378">Hydrolase</keyword>
<dbReference type="GO" id="GO:0071555">
    <property type="term" value="P:cell wall organization"/>
    <property type="evidence" value="ECO:0007669"/>
    <property type="project" value="UniProtKB-KW"/>
</dbReference>
<dbReference type="Gene3D" id="3.20.20.80">
    <property type="entry name" value="Glycosidases"/>
    <property type="match status" value="1"/>
</dbReference>
<organism evidence="14 15">
    <name type="scientific">Rhodohalobacter barkolensis</name>
    <dbReference type="NCBI Taxonomy" id="2053187"/>
    <lineage>
        <taxon>Bacteria</taxon>
        <taxon>Pseudomonadati</taxon>
        <taxon>Balneolota</taxon>
        <taxon>Balneolia</taxon>
        <taxon>Balneolales</taxon>
        <taxon>Balneolaceae</taxon>
        <taxon>Rhodohalobacter</taxon>
    </lineage>
</organism>
<feature type="signal peptide" evidence="13">
    <location>
        <begin position="1"/>
        <end position="24"/>
    </location>
</feature>
<evidence type="ECO:0000256" key="8">
    <source>
        <dbReference type="ARBA" id="ARBA00023326"/>
    </source>
</evidence>
<dbReference type="PANTHER" id="PTHR16631">
    <property type="entry name" value="GLUCAN 1,3-BETA-GLUCOSIDASE"/>
    <property type="match status" value="1"/>
</dbReference>
<keyword evidence="5" id="KW-0325">Glycoprotein</keyword>
<dbReference type="PANTHER" id="PTHR16631:SF17">
    <property type="entry name" value="GLUCAN ENDO-1,3-BETA-GLUCOSIDASE BTGC"/>
    <property type="match status" value="1"/>
</dbReference>
<evidence type="ECO:0000256" key="9">
    <source>
        <dbReference type="ARBA" id="ARBA00037649"/>
    </source>
</evidence>
<evidence type="ECO:0000256" key="2">
    <source>
        <dbReference type="ARBA" id="ARBA00022475"/>
    </source>
</evidence>
<evidence type="ECO:0000256" key="7">
    <source>
        <dbReference type="ARBA" id="ARBA00023316"/>
    </source>
</evidence>
<dbReference type="InterPro" id="IPR017853">
    <property type="entry name" value="GH"/>
</dbReference>
<evidence type="ECO:0000256" key="4">
    <source>
        <dbReference type="ARBA" id="ARBA00023136"/>
    </source>
</evidence>
<protein>
    <recommendedName>
        <fullName evidence="11">Endo-1,3-beta-glucanase btgC</fullName>
    </recommendedName>
    <alternativeName>
        <fullName evidence="10">Laminarinase btgC</fullName>
    </alternativeName>
</protein>
<comment type="subcellular location">
    <subcellularLocation>
        <location evidence="1">Cell membrane</location>
    </subcellularLocation>
</comment>
<keyword evidence="2" id="KW-1003">Cell membrane</keyword>
<sequence>MKKLHLLLLALLVPLLMNSCNSSSNENSAESKTSSDTAEEILGNPDYPAISYSGYRGISRDIQPTIPELKEDMKILSAMGIKIVRTYNVYLDAVPNLLRAIREMKEEDPDFEMYVMMGAWIDAKNAWTDEPERIRDEDHPRNPEEIDRAANLASQYHDIVKVIAVGNEAMVHWQEEYYVEPGIILKWVKNLQERKANGELPEDLWITSSDNFASWGGGGEEYHKEDLNELIRTVDYISMHTYPMHDTHYNPDFWGVPEDEENLSDMEKIDAALDRSLDYAVSQYQSVVDYMKSLGVDKEVHIGETGWATISNEYYGPEGSRATDEYKMKMYHDMIREWSDENEVSVFYFEAFDEKWKDAENQLGSENHFGLINLQSEAKYVLWDEVDAGVFEGLTRDGMPITKTYNGDFDAMMEDVKVPPTDQEIQERLQSQNTN</sequence>
<proteinExistence type="predicted"/>
<dbReference type="SUPFAM" id="SSF51445">
    <property type="entry name" value="(Trans)glycosidases"/>
    <property type="match status" value="1"/>
</dbReference>
<dbReference type="EMBL" id="PISP01000001">
    <property type="protein sequence ID" value="PKD44214.1"/>
    <property type="molecule type" value="Genomic_DNA"/>
</dbReference>
<dbReference type="RefSeq" id="WP_101071504.1">
    <property type="nucleotide sequence ID" value="NZ_PISP01000001.1"/>
</dbReference>
<dbReference type="GO" id="GO:0000272">
    <property type="term" value="P:polysaccharide catabolic process"/>
    <property type="evidence" value="ECO:0007669"/>
    <property type="project" value="UniProtKB-KW"/>
</dbReference>
<feature type="chain" id="PRO_5014838941" description="Endo-1,3-beta-glucanase btgC" evidence="13">
    <location>
        <begin position="25"/>
        <end position="435"/>
    </location>
</feature>
<comment type="caution">
    <text evidence="14">The sequence shown here is derived from an EMBL/GenBank/DDBJ whole genome shotgun (WGS) entry which is preliminary data.</text>
</comment>
<evidence type="ECO:0000313" key="14">
    <source>
        <dbReference type="EMBL" id="PKD44214.1"/>
    </source>
</evidence>
<keyword evidence="13" id="KW-0732">Signal</keyword>
<keyword evidence="15" id="KW-1185">Reference proteome</keyword>
<keyword evidence="8" id="KW-0624">Polysaccharide degradation</keyword>
<name>A0A2N0VJ82_9BACT</name>
<dbReference type="GO" id="GO:0005886">
    <property type="term" value="C:plasma membrane"/>
    <property type="evidence" value="ECO:0007669"/>
    <property type="project" value="UniProtKB-SubCell"/>
</dbReference>
<dbReference type="Proteomes" id="UP000233398">
    <property type="component" value="Unassembled WGS sequence"/>
</dbReference>
<gene>
    <name evidence="14" type="ORF">CWD77_01735</name>
</gene>
<evidence type="ECO:0000256" key="10">
    <source>
        <dbReference type="ARBA" id="ARBA00042373"/>
    </source>
</evidence>
<evidence type="ECO:0000256" key="12">
    <source>
        <dbReference type="SAM" id="MobiDB-lite"/>
    </source>
</evidence>
<evidence type="ECO:0000256" key="1">
    <source>
        <dbReference type="ARBA" id="ARBA00004236"/>
    </source>
</evidence>